<dbReference type="Gene3D" id="3.40.50.2000">
    <property type="entry name" value="Glycogen Phosphorylase B"/>
    <property type="match status" value="2"/>
</dbReference>
<organism evidence="2 3">
    <name type="scientific">Thioflexithrix psekupsensis</name>
    <dbReference type="NCBI Taxonomy" id="1570016"/>
    <lineage>
        <taxon>Bacteria</taxon>
        <taxon>Pseudomonadati</taxon>
        <taxon>Pseudomonadota</taxon>
        <taxon>Gammaproteobacteria</taxon>
        <taxon>Thiotrichales</taxon>
        <taxon>Thioflexithrix</taxon>
    </lineage>
</organism>
<accession>A0A251X949</accession>
<dbReference type="EMBL" id="MSLT01000012">
    <property type="protein sequence ID" value="OUD14526.1"/>
    <property type="molecule type" value="Genomic_DNA"/>
</dbReference>
<sequence length="348" mass="39321">MKILIVSDAWLPQINGVVRTLSTTCQLLQHLGHEVQVINPEQFTTVPCPTYPEIRLTVNGFKRVGRLIEEFAPDSIHIATEGPLGWLARWHCIRHHKAFTTSFHTRFPEYVYARFRVPLTWTYSVLRRFHRYSAKIMVTTPSMYQELSAQGFESLSIWSRGVDVSLFRPRKEAFLEHLPRPLAMYVGRVAVEKNIEAFLNAELPGSKVVVGDGPQLPALRQKYPAVHFVGLKKGEELARYYAAADVFVFPSRTDTFGLVMLEALACGTPVAAYPVPGPLDVIGEHSTVGCLHENLEEAVRIALTRDRAQCRAHALRYSWQACTQQFLDNLQIVTPHSTEQRLAPPAHV</sequence>
<comment type="caution">
    <text evidence="2">The sequence shown here is derived from an EMBL/GenBank/DDBJ whole genome shotgun (WGS) entry which is preliminary data.</text>
</comment>
<evidence type="ECO:0000313" key="3">
    <source>
        <dbReference type="Proteomes" id="UP000194798"/>
    </source>
</evidence>
<dbReference type="AlphaFoldDB" id="A0A251X949"/>
<evidence type="ECO:0000313" key="2">
    <source>
        <dbReference type="EMBL" id="OUD14526.1"/>
    </source>
</evidence>
<name>A0A251X949_9GAMM</name>
<feature type="domain" description="Glycosyltransferase subfamily 4-like N-terminal" evidence="1">
    <location>
        <begin position="14"/>
        <end position="165"/>
    </location>
</feature>
<dbReference type="Pfam" id="PF13692">
    <property type="entry name" value="Glyco_trans_1_4"/>
    <property type="match status" value="1"/>
</dbReference>
<keyword evidence="2" id="KW-0328">Glycosyltransferase</keyword>
<reference evidence="2 3" key="1">
    <citation type="submission" date="2016-12" db="EMBL/GenBank/DDBJ databases">
        <title>Thioflexothrix psekupsii D3 genome sequencing and assembly.</title>
        <authorList>
            <person name="Fomenkov A."/>
            <person name="Vincze T."/>
            <person name="Grabovich M."/>
            <person name="Anton B.P."/>
            <person name="Dubinina G."/>
            <person name="Orlova M."/>
            <person name="Belousova E."/>
            <person name="Roberts R.J."/>
        </authorList>
    </citation>
    <scope>NUCLEOTIDE SEQUENCE [LARGE SCALE GENOMIC DNA]</scope>
    <source>
        <strain evidence="2">D3</strain>
    </source>
</reference>
<dbReference type="CDD" id="cd03814">
    <property type="entry name" value="GT4-like"/>
    <property type="match status" value="1"/>
</dbReference>
<keyword evidence="3" id="KW-1185">Reference proteome</keyword>
<proteinExistence type="predicted"/>
<dbReference type="OrthoDB" id="9802525at2"/>
<dbReference type="PANTHER" id="PTHR45947:SF3">
    <property type="entry name" value="SULFOQUINOVOSYL TRANSFERASE SQD2"/>
    <property type="match status" value="1"/>
</dbReference>
<dbReference type="Proteomes" id="UP000194798">
    <property type="component" value="Unassembled WGS sequence"/>
</dbReference>
<dbReference type="InterPro" id="IPR028098">
    <property type="entry name" value="Glyco_trans_4-like_N"/>
</dbReference>
<protein>
    <submittedName>
        <fullName evidence="2">Alpha-mannosyltransferase</fullName>
    </submittedName>
</protein>
<dbReference type="SUPFAM" id="SSF53756">
    <property type="entry name" value="UDP-Glycosyltransferase/glycogen phosphorylase"/>
    <property type="match status" value="1"/>
</dbReference>
<dbReference type="GO" id="GO:0016757">
    <property type="term" value="F:glycosyltransferase activity"/>
    <property type="evidence" value="ECO:0007669"/>
    <property type="project" value="UniProtKB-KW"/>
</dbReference>
<evidence type="ECO:0000259" key="1">
    <source>
        <dbReference type="Pfam" id="PF13439"/>
    </source>
</evidence>
<keyword evidence="2" id="KW-0808">Transferase</keyword>
<gene>
    <name evidence="2" type="ORF">TPSD3_09525</name>
</gene>
<dbReference type="PANTHER" id="PTHR45947">
    <property type="entry name" value="SULFOQUINOVOSYL TRANSFERASE SQD2"/>
    <property type="match status" value="1"/>
</dbReference>
<dbReference type="InterPro" id="IPR050194">
    <property type="entry name" value="Glycosyltransferase_grp1"/>
</dbReference>
<dbReference type="Pfam" id="PF13439">
    <property type="entry name" value="Glyco_transf_4"/>
    <property type="match status" value="1"/>
</dbReference>